<evidence type="ECO:0000256" key="23">
    <source>
        <dbReference type="PIRSR" id="PIRSR000187-1"/>
    </source>
</evidence>
<dbReference type="InterPro" id="IPR051394">
    <property type="entry name" value="Glutamate_Synthase"/>
</dbReference>
<evidence type="ECO:0000256" key="10">
    <source>
        <dbReference type="ARBA" id="ARBA00022643"/>
    </source>
</evidence>
<evidence type="ECO:0000256" key="7">
    <source>
        <dbReference type="ARBA" id="ARBA00011233"/>
    </source>
</evidence>
<feature type="binding site" evidence="24">
    <location>
        <position position="1294"/>
    </location>
    <ligand>
        <name>[3Fe-4S] cluster</name>
        <dbReference type="ChEBI" id="CHEBI:21137"/>
    </ligand>
</feature>
<dbReference type="OrthoDB" id="4327079at2759"/>
<keyword evidence="8" id="KW-0028">Amino-acid biosynthesis</keyword>
<evidence type="ECO:0000256" key="5">
    <source>
        <dbReference type="ARBA" id="ARBA00004944"/>
    </source>
</evidence>
<keyword evidence="16 24" id="KW-0411">Iron-sulfur</keyword>
<dbReference type="CDD" id="cd00713">
    <property type="entry name" value="GltS"/>
    <property type="match status" value="1"/>
</dbReference>
<dbReference type="InterPro" id="IPR028261">
    <property type="entry name" value="DPD_II"/>
</dbReference>
<proteinExistence type="inferred from homology"/>
<dbReference type="GO" id="GO:0050660">
    <property type="term" value="F:flavin adenine dinucleotide binding"/>
    <property type="evidence" value="ECO:0007669"/>
    <property type="project" value="InterPro"/>
</dbReference>
<dbReference type="InterPro" id="IPR023753">
    <property type="entry name" value="FAD/NAD-binding_dom"/>
</dbReference>
<dbReference type="PRINTS" id="PR00419">
    <property type="entry name" value="ADXRDTASE"/>
</dbReference>
<dbReference type="SUPFAM" id="SSF46548">
    <property type="entry name" value="alpha-helical ferredoxin"/>
    <property type="match status" value="1"/>
</dbReference>
<feature type="binding site" evidence="24">
    <location>
        <position position="1289"/>
    </location>
    <ligand>
        <name>[3Fe-4S] cluster</name>
        <dbReference type="ChEBI" id="CHEBI:21137"/>
    </ligand>
</feature>
<dbReference type="InterPro" id="IPR002489">
    <property type="entry name" value="Glu_synth_asu_C"/>
</dbReference>
<organism evidence="27 28">
    <name type="scientific">Cudoniella acicularis</name>
    <dbReference type="NCBI Taxonomy" id="354080"/>
    <lineage>
        <taxon>Eukaryota</taxon>
        <taxon>Fungi</taxon>
        <taxon>Dikarya</taxon>
        <taxon>Ascomycota</taxon>
        <taxon>Pezizomycotina</taxon>
        <taxon>Leotiomycetes</taxon>
        <taxon>Helotiales</taxon>
        <taxon>Tricladiaceae</taxon>
        <taxon>Cudoniella</taxon>
    </lineage>
</organism>
<dbReference type="PANTHER" id="PTHR43100:SF1">
    <property type="entry name" value="GLUTAMATE SYNTHASE [NADPH] SMALL CHAIN"/>
    <property type="match status" value="1"/>
</dbReference>
<dbReference type="FunFam" id="3.20.20.70:FF:000031">
    <property type="entry name" value="Glutamate synthase 1 [NADH]"/>
    <property type="match status" value="1"/>
</dbReference>
<dbReference type="GO" id="GO:0097054">
    <property type="term" value="P:L-glutamate biosynthetic process"/>
    <property type="evidence" value="ECO:0007669"/>
    <property type="project" value="UniProtKB-UniPathway"/>
</dbReference>
<dbReference type="PIRSF" id="PIRSF000187">
    <property type="entry name" value="GOGAT"/>
    <property type="match status" value="1"/>
</dbReference>
<evidence type="ECO:0000313" key="27">
    <source>
        <dbReference type="EMBL" id="KAF4632239.1"/>
    </source>
</evidence>
<dbReference type="SUPFAM" id="SSF51395">
    <property type="entry name" value="FMN-linked oxidoreductases"/>
    <property type="match status" value="1"/>
</dbReference>
<dbReference type="GO" id="GO:0010181">
    <property type="term" value="F:FMN binding"/>
    <property type="evidence" value="ECO:0007669"/>
    <property type="project" value="InterPro"/>
</dbReference>
<keyword evidence="15" id="KW-0408">Iron</keyword>
<reference evidence="27 28" key="1">
    <citation type="submission" date="2020-03" db="EMBL/GenBank/DDBJ databases">
        <title>Draft Genome Sequence of Cudoniella acicularis.</title>
        <authorList>
            <person name="Buettner E."/>
            <person name="Kellner H."/>
        </authorList>
    </citation>
    <scope>NUCLEOTIDE SEQUENCE [LARGE SCALE GENOMIC DNA]</scope>
    <source>
        <strain evidence="27 28">DSM 108380</strain>
    </source>
</reference>
<feature type="region of interest" description="Disordered" evidence="25">
    <location>
        <begin position="1060"/>
        <end position="1082"/>
    </location>
</feature>
<dbReference type="Pfam" id="PF01493">
    <property type="entry name" value="GXGXG"/>
    <property type="match status" value="1"/>
</dbReference>
<evidence type="ECO:0000256" key="18">
    <source>
        <dbReference type="ARBA" id="ARBA00023291"/>
    </source>
</evidence>
<dbReference type="InterPro" id="IPR036485">
    <property type="entry name" value="Glu_synth_asu_C_sf"/>
</dbReference>
<dbReference type="GO" id="GO:0016639">
    <property type="term" value="F:oxidoreductase activity, acting on the CH-NH2 group of donors, NAD or NADP as acceptor"/>
    <property type="evidence" value="ECO:0007669"/>
    <property type="project" value="InterPro"/>
</dbReference>
<feature type="domain" description="Glutamine amidotransferase type-2" evidence="26">
    <location>
        <begin position="151"/>
        <end position="560"/>
    </location>
</feature>
<evidence type="ECO:0000256" key="21">
    <source>
        <dbReference type="ARBA" id="ARBA00057049"/>
    </source>
</evidence>
<dbReference type="PROSITE" id="PS51278">
    <property type="entry name" value="GATASE_TYPE_2"/>
    <property type="match status" value="1"/>
</dbReference>
<comment type="pathway">
    <text evidence="3">Energy metabolism; nitrogen metabolism.</text>
</comment>
<evidence type="ECO:0000256" key="14">
    <source>
        <dbReference type="ARBA" id="ARBA00023002"/>
    </source>
</evidence>
<name>A0A8H4RLK4_9HELO</name>
<evidence type="ECO:0000256" key="9">
    <source>
        <dbReference type="ARBA" id="ARBA00022630"/>
    </source>
</evidence>
<dbReference type="Gene3D" id="3.20.20.70">
    <property type="entry name" value="Aldolase class I"/>
    <property type="match status" value="2"/>
</dbReference>
<evidence type="ECO:0000256" key="6">
    <source>
        <dbReference type="ARBA" id="ARBA00009716"/>
    </source>
</evidence>
<evidence type="ECO:0000256" key="12">
    <source>
        <dbReference type="ARBA" id="ARBA00022827"/>
    </source>
</evidence>
<keyword evidence="28" id="KW-1185">Reference proteome</keyword>
<comment type="pathway">
    <text evidence="5">Amino-acid biosynthesis; L-glutamate biosynthesis via GLT pathway; L-glutamate from 2-oxoglutarate and L-glutamine (NAD(+) route): step 1/1.</text>
</comment>
<gene>
    <name evidence="27" type="ORF">G7Y89_g5888</name>
</gene>
<dbReference type="SUPFAM" id="SSF56235">
    <property type="entry name" value="N-terminal nucleophile aminohydrolases (Ntn hydrolases)"/>
    <property type="match status" value="1"/>
</dbReference>
<dbReference type="CDD" id="cd00982">
    <property type="entry name" value="gltB_C"/>
    <property type="match status" value="1"/>
</dbReference>
<dbReference type="NCBIfam" id="NF008730">
    <property type="entry name" value="PRK11750.1"/>
    <property type="match status" value="1"/>
</dbReference>
<dbReference type="FunFam" id="2.160.20.60:FF:000001">
    <property type="entry name" value="Glutamate synthase, large subunit"/>
    <property type="match status" value="1"/>
</dbReference>
<dbReference type="Pfam" id="PF14691">
    <property type="entry name" value="Fer4_20"/>
    <property type="match status" value="1"/>
</dbReference>
<dbReference type="PANTHER" id="PTHR43100">
    <property type="entry name" value="GLUTAMATE SYNTHASE [NADPH] SMALL CHAIN"/>
    <property type="match status" value="1"/>
</dbReference>
<keyword evidence="13" id="KW-0315">Glutamine amidotransferase</keyword>
<dbReference type="UniPathway" id="UPA00634">
    <property type="reaction ID" value="UER00690"/>
</dbReference>
<keyword evidence="12" id="KW-0274">FAD</keyword>
<dbReference type="FunFam" id="3.60.20.10:FF:000001">
    <property type="entry name" value="Glutamate synthase, large subunit"/>
    <property type="match status" value="1"/>
</dbReference>
<dbReference type="Pfam" id="PF01645">
    <property type="entry name" value="Glu_synthase"/>
    <property type="match status" value="1"/>
</dbReference>
<dbReference type="InterPro" id="IPR006005">
    <property type="entry name" value="Glut_synth_ssu1"/>
</dbReference>
<evidence type="ECO:0000259" key="26">
    <source>
        <dbReference type="PROSITE" id="PS51278"/>
    </source>
</evidence>
<dbReference type="Proteomes" id="UP000566819">
    <property type="component" value="Unassembled WGS sequence"/>
</dbReference>
<evidence type="ECO:0000256" key="2">
    <source>
        <dbReference type="ARBA" id="ARBA00001974"/>
    </source>
</evidence>
<dbReference type="SUPFAM" id="SSF69336">
    <property type="entry name" value="Alpha subunit of glutamate synthase, C-terminal domain"/>
    <property type="match status" value="1"/>
</dbReference>
<keyword evidence="18 24" id="KW-0003">3Fe-4S</keyword>
<evidence type="ECO:0000256" key="11">
    <source>
        <dbReference type="ARBA" id="ARBA00022723"/>
    </source>
</evidence>
<evidence type="ECO:0000256" key="22">
    <source>
        <dbReference type="ARBA" id="ARBA00068518"/>
    </source>
</evidence>
<keyword evidence="10" id="KW-0288">FMN</keyword>
<comment type="subunit">
    <text evidence="7">Homotrimer.</text>
</comment>
<dbReference type="Gene3D" id="3.50.50.60">
    <property type="entry name" value="FAD/NAD(P)-binding domain"/>
    <property type="match status" value="2"/>
</dbReference>
<dbReference type="FunFam" id="3.50.50.60:FF:000160">
    <property type="entry name" value="Glutamate synthase (NADPH)"/>
    <property type="match status" value="1"/>
</dbReference>
<comment type="function">
    <text evidence="21">Forms L-glutamate from L-glutamine and 2-oxoglutarate. Represents an alternative pathway to L-glutamate dehydrogenase for the biosynthesis of L-glutamate. Participates with glutamine synthetase in ammonia assimilation processes. The enzyme is specific for NADH, L-glutamine and 2-oxoglutarate.</text>
</comment>
<feature type="binding site" evidence="24">
    <location>
        <position position="1283"/>
    </location>
    <ligand>
        <name>[3Fe-4S] cluster</name>
        <dbReference type="ChEBI" id="CHEBI:21137"/>
    </ligand>
</feature>
<dbReference type="InterPro" id="IPR013785">
    <property type="entry name" value="Aldolase_TIM"/>
</dbReference>
<dbReference type="EC" id="1.4.1.14" evidence="19"/>
<keyword evidence="9" id="KW-0285">Flavoprotein</keyword>
<dbReference type="UniPathway" id="UPA00045"/>
<feature type="active site" description="For GATase activity" evidence="23">
    <location>
        <position position="151"/>
    </location>
</feature>
<evidence type="ECO:0000256" key="15">
    <source>
        <dbReference type="ARBA" id="ARBA00023004"/>
    </source>
</evidence>
<dbReference type="InterPro" id="IPR029055">
    <property type="entry name" value="Ntn_hydrolases_N"/>
</dbReference>
<dbReference type="NCBIfam" id="TIGR01317">
    <property type="entry name" value="GOGAT_sm_gam"/>
    <property type="match status" value="1"/>
</dbReference>
<dbReference type="FunFam" id="1.10.1060.10:FF:000006">
    <property type="entry name" value="Glutamate synthase (NADPH/NADH)"/>
    <property type="match status" value="1"/>
</dbReference>
<dbReference type="FunFam" id="3.20.20.70:FF:000017">
    <property type="entry name" value="Glutamate synthase [NADH], amyloplastic"/>
    <property type="match status" value="1"/>
</dbReference>
<evidence type="ECO:0000256" key="3">
    <source>
        <dbReference type="ARBA" id="ARBA00004802"/>
    </source>
</evidence>
<keyword evidence="11" id="KW-0479">Metal-binding</keyword>
<comment type="similarity">
    <text evidence="6">Belongs to the glutamate synthase family.</text>
</comment>
<dbReference type="CDD" id="cd02808">
    <property type="entry name" value="GltS_FMN"/>
    <property type="match status" value="1"/>
</dbReference>
<comment type="caution">
    <text evidence="27">The sequence shown here is derived from an EMBL/GenBank/DDBJ whole genome shotgun (WGS) entry which is preliminary data.</text>
</comment>
<dbReference type="GO" id="GO:0019676">
    <property type="term" value="P:ammonia assimilation cycle"/>
    <property type="evidence" value="ECO:0007669"/>
    <property type="project" value="UniProtKB-ARBA"/>
</dbReference>
<keyword evidence="14" id="KW-0560">Oxidoreductase</keyword>
<comment type="cofactor">
    <cofactor evidence="1">
        <name>FMN</name>
        <dbReference type="ChEBI" id="CHEBI:58210"/>
    </cofactor>
</comment>
<dbReference type="InterPro" id="IPR002932">
    <property type="entry name" value="Glu_synthdom"/>
</dbReference>
<dbReference type="EMBL" id="JAAMPI010000365">
    <property type="protein sequence ID" value="KAF4632239.1"/>
    <property type="molecule type" value="Genomic_DNA"/>
</dbReference>
<dbReference type="Gene3D" id="2.160.20.60">
    <property type="entry name" value="Glutamate synthase, alpha subunit, C-terminal domain"/>
    <property type="match status" value="1"/>
</dbReference>
<dbReference type="Pfam" id="PF00310">
    <property type="entry name" value="GATase_2"/>
    <property type="match status" value="1"/>
</dbReference>
<dbReference type="FunFam" id="3.50.50.60:FF:000022">
    <property type="entry name" value="Glutamate synthase [NADH], amyloplastic"/>
    <property type="match status" value="1"/>
</dbReference>
<evidence type="ECO:0000256" key="19">
    <source>
        <dbReference type="ARBA" id="ARBA00024383"/>
    </source>
</evidence>
<protein>
    <recommendedName>
        <fullName evidence="22">Glutamate synthase [NADH]</fullName>
        <ecNumber evidence="19">1.4.1.14</ecNumber>
    </recommendedName>
</protein>
<comment type="pathway">
    <text evidence="4">Nitrogen metabolism.</text>
</comment>
<evidence type="ECO:0000256" key="25">
    <source>
        <dbReference type="SAM" id="MobiDB-lite"/>
    </source>
</evidence>
<dbReference type="Gene3D" id="3.60.20.10">
    <property type="entry name" value="Glutamine Phosphoribosylpyrophosphate, subunit 1, domain 1"/>
    <property type="match status" value="1"/>
</dbReference>
<comment type="cofactor">
    <cofactor evidence="2">
        <name>FAD</name>
        <dbReference type="ChEBI" id="CHEBI:57692"/>
    </cofactor>
</comment>
<dbReference type="InterPro" id="IPR006982">
    <property type="entry name" value="Glu_synth_centr_N"/>
</dbReference>
<dbReference type="GO" id="GO:0051538">
    <property type="term" value="F:3 iron, 4 sulfur cluster binding"/>
    <property type="evidence" value="ECO:0007669"/>
    <property type="project" value="UniProtKB-KW"/>
</dbReference>
<dbReference type="InterPro" id="IPR036188">
    <property type="entry name" value="FAD/NAD-bd_sf"/>
</dbReference>
<evidence type="ECO:0000256" key="17">
    <source>
        <dbReference type="ARBA" id="ARBA00023164"/>
    </source>
</evidence>
<dbReference type="PROSITE" id="PS51257">
    <property type="entry name" value="PROKAR_LIPOPROTEIN"/>
    <property type="match status" value="1"/>
</dbReference>
<dbReference type="GO" id="GO:0016040">
    <property type="term" value="F:glutamate synthase (NADH) activity"/>
    <property type="evidence" value="ECO:0007669"/>
    <property type="project" value="UniProtKB-EC"/>
</dbReference>
<evidence type="ECO:0000256" key="4">
    <source>
        <dbReference type="ARBA" id="ARBA00004909"/>
    </source>
</evidence>
<evidence type="ECO:0000256" key="13">
    <source>
        <dbReference type="ARBA" id="ARBA00022962"/>
    </source>
</evidence>
<evidence type="ECO:0000256" key="1">
    <source>
        <dbReference type="ARBA" id="ARBA00001917"/>
    </source>
</evidence>
<dbReference type="InterPro" id="IPR009051">
    <property type="entry name" value="Helical_ferredxn"/>
</dbReference>
<dbReference type="SUPFAM" id="SSF51971">
    <property type="entry name" value="Nucleotide-binding domain"/>
    <property type="match status" value="2"/>
</dbReference>
<evidence type="ECO:0000256" key="8">
    <source>
        <dbReference type="ARBA" id="ARBA00022605"/>
    </source>
</evidence>
<sequence>MPARQSHCYRHPYNPITLSSSCMKPFWVELLLAWALSGSQIFQIRQSTELGCLNKINSSSSIGLHSNKELLPIAYIERDPNSPLRITFLEIAASLPAMAKADDFNDRQTQIDAENEPYHQYEYQTEENESWAGALPVKQGLYDPSLEKDACGVGFACHIKGKASHKIVSDARNLLCNMTHRGAVGSDARDGDGAGVMTSIPHKFFIKNFERETDIKLPPLGQYAVGNLFFKPDEETLQESKKQLEEISESLGLRVLGWREPPKDSTLLGPAAASREPIILQPFVVLASAYGYGNSPETTDPDHFDEKYFERQLYVLRKRATHTIGLHNWFYLCSLSNKNIVYKGQLAPVQVYQYYYDLVNADYEAHFALVHSRFSTNTFPSWDRAQPLRWAAHNGEINTLRGNKNWMRAREGVMQSNIFGDELEMLYPIVEDGGSDSAAFDNVLELLTVNGVLSLPEAVMLMVPEAWQDNAAMDPAKAAFYEWAACQMEPWDGPALFTFADGRYCGANLDRNGLRPCRYYVLDDDRIICASEVGTIQVDPERVILKGRLQPGKMLLVDTLAGRIIDDAELKNTVAHRHNFRSWLEKELISLPKVYEDLDRRGSLDLTAKPDSTAIQEDAMLRAFGYSFEQVSLLLAPMASDEKEALGSMGNDAPLACLAQAPRLLYEYFRQLFAQVTNPPIDPIREAIVMSLECYVGPQGNLLEMDASQCGRLLLPTPVLSIPEFNALKNVNKLHPSWTVKVIDLTFPKSEGVQGYIKHLDEICDQATAAIENKDRIIILSDRATSATRVPVSALLASGMVHHHLVNNKWRSLAALVVETAEAREVHHMCVLVGYGADAINPYLAMECILKLNREGLIRKKLSDDTLIRNYKYSADGGILKVMSKMGISTLASYKGAQIFEALGVDDTVVDRCFKGTATRIKGITFELIAEDAFRFHEKGFPSRYTVSIPGLVESGEYHWRDGGEPHINDPTSIANIQDAVRTKNDKSYEAYSLSEYEQIKACTLRGLLDFKFDECAPVPIDQVEPWTEIVRRFCTGAMSYGSISMESHSTLAVAMNRLGGKSNTGEGGEDPERSERMPNGDTMRSAIKQVASGRFGVTSNYLADSDELQIKMAQGAKPGEGGELPGHKVSKSIARTRHSTPGVGLISPPPHHDIYSIEDLKQLIYDLKCSNPRARVSVKLVSETGVGIVASGVAKAKADHILISGHDGGTGASRWTGIKYAGLPWELGLAETHQTLVLNDLRGRVVVQTDGQLRTGRDVAIACLLGAEEWGFATTPLIAMGCIMMRKCHLNTCPVGIATQDPELRKKFQGTPEHVINFFYYIANELRAIMAKLGFRTINEMVGHAECLRVREDLRTNKTQNIDLSLILTPAHKLRPGVATFNVRKQDHRLYVRLDNKLISEAELTLDKGLPSRIECDIVNTDRAMGTSLSYQISKRYGEDGLPMDTVHVNIKGSAGQSFGAFLAPGVTLELEGDANDYVGKGLSGGRLIIYPPRTAVFKAEENVLVGNVCLYGATSGTCFFRGVAAERFAVRNSGATAVVEGVGDHGCEYMTGGRVLVLGSTGRNFAAGMSGGIAYILDIQQDFMSKLNPEMVEASGIDDPAEIAFVRGLIEDHHHYTGSELAARILLDFNRALPRFVKVLPVDYKRVLEEEAARVAEAKRAEYQLPLLPGNPVRELHEKKDKHDKKPTLQDIEETIGDTSVEKKRSLILDKTKGFMKYQRRSEKYRPAASRTRDWAELSKRLDEDELKYQAARCMDCGVPFCQSDSGCPISNIIPKWNELVFQNQWKDALNRLLMTNNFPEFTGRVCPAPCEGACVLGINEDPVGIKSIECAIIDRGFDMGWMIPQPPKVRTGKTVAIVGSGPAGLACADQLNKAGHQVTVYERADRAGGLLMYGIPNMKLDKKIVKRRTDFMAAEGVVFKTGVAIGQDIKLADLKAENDAVVIATGATVARDLPIKNRSLEGIHFAMQFLHRNTKSLLDSELADGEYISAKGKNVVVIGGGDTGNDCIGTSVRHGAKSVVNFELLPQPPSERARDNPWPQWPRIYRVDYGHTEVKQHMGKDPREFCVMSEEFVDDGTGKVKGINTIRVEWTKSATGGWDMKKIEGSQQFFPAELVLLSMGFLGPEDRVLGDEIEKDARKNIKTPPGKYHTNVEGVFAAGDCRRGQSLIVWGINEGRQSAREVDLFLEGSSSLPVTGGIVKRTAQEILGRAERASIQVAAAAT</sequence>
<evidence type="ECO:0000256" key="20">
    <source>
        <dbReference type="ARBA" id="ARBA00048867"/>
    </source>
</evidence>
<accession>A0A8H4RLK4</accession>
<comment type="cofactor">
    <cofactor evidence="24">
        <name>[3Fe-4S] cluster</name>
        <dbReference type="ChEBI" id="CHEBI:21137"/>
    </cofactor>
    <text evidence="24">Binds 1 [3Fe-4S] cluster.</text>
</comment>
<dbReference type="Gene3D" id="1.10.1060.10">
    <property type="entry name" value="Alpha-helical ferredoxin"/>
    <property type="match status" value="1"/>
</dbReference>
<keyword evidence="17" id="KW-0314">Glutamate biosynthesis</keyword>
<evidence type="ECO:0000313" key="28">
    <source>
        <dbReference type="Proteomes" id="UP000566819"/>
    </source>
</evidence>
<evidence type="ECO:0000256" key="24">
    <source>
        <dbReference type="PIRSR" id="PIRSR000187-2"/>
    </source>
</evidence>
<dbReference type="Pfam" id="PF04898">
    <property type="entry name" value="Glu_syn_central"/>
    <property type="match status" value="1"/>
</dbReference>
<comment type="catalytic activity">
    <reaction evidence="20">
        <text>2 L-glutamate + NAD(+) = L-glutamine + 2-oxoglutarate + NADH + H(+)</text>
        <dbReference type="Rhea" id="RHEA:13753"/>
        <dbReference type="ChEBI" id="CHEBI:15378"/>
        <dbReference type="ChEBI" id="CHEBI:16810"/>
        <dbReference type="ChEBI" id="CHEBI:29985"/>
        <dbReference type="ChEBI" id="CHEBI:57540"/>
        <dbReference type="ChEBI" id="CHEBI:57945"/>
        <dbReference type="ChEBI" id="CHEBI:58359"/>
        <dbReference type="EC" id="1.4.1.14"/>
    </reaction>
</comment>
<dbReference type="GO" id="GO:0005506">
    <property type="term" value="F:iron ion binding"/>
    <property type="evidence" value="ECO:0007669"/>
    <property type="project" value="InterPro"/>
</dbReference>
<dbReference type="InterPro" id="IPR012220">
    <property type="entry name" value="Glu_synth_euk"/>
</dbReference>
<dbReference type="FunFam" id="3.40.50.720:FF:000113">
    <property type="entry name" value="Glutamate synthase [NADH], amyloplastic"/>
    <property type="match status" value="1"/>
</dbReference>
<dbReference type="Pfam" id="PF07992">
    <property type="entry name" value="Pyr_redox_2"/>
    <property type="match status" value="1"/>
</dbReference>
<evidence type="ECO:0000256" key="16">
    <source>
        <dbReference type="ARBA" id="ARBA00023014"/>
    </source>
</evidence>
<dbReference type="InterPro" id="IPR017932">
    <property type="entry name" value="GATase_2_dom"/>
</dbReference>